<keyword evidence="4" id="KW-0472">Membrane</keyword>
<dbReference type="SUPFAM" id="SSF81383">
    <property type="entry name" value="F-box domain"/>
    <property type="match status" value="1"/>
</dbReference>
<dbReference type="SUPFAM" id="SSF50044">
    <property type="entry name" value="SH3-domain"/>
    <property type="match status" value="1"/>
</dbReference>
<evidence type="ECO:0000256" key="1">
    <source>
        <dbReference type="ARBA" id="ARBA00022443"/>
    </source>
</evidence>
<evidence type="ECO:0000256" key="4">
    <source>
        <dbReference type="SAM" id="Phobius"/>
    </source>
</evidence>
<evidence type="ECO:0000256" key="2">
    <source>
        <dbReference type="PROSITE-ProRule" id="PRU00192"/>
    </source>
</evidence>
<evidence type="ECO:0000313" key="6">
    <source>
        <dbReference type="EMBL" id="OLP99765.1"/>
    </source>
</evidence>
<feature type="region of interest" description="Disordered" evidence="3">
    <location>
        <begin position="633"/>
        <end position="665"/>
    </location>
</feature>
<comment type="caution">
    <text evidence="6">The sequence shown here is derived from an EMBL/GenBank/DDBJ whole genome shotgun (WGS) entry which is preliminary data.</text>
</comment>
<dbReference type="CDD" id="cd00174">
    <property type="entry name" value="SH3"/>
    <property type="match status" value="1"/>
</dbReference>
<keyword evidence="4" id="KW-0812">Transmembrane</keyword>
<feature type="compositionally biased region" description="Basic and acidic residues" evidence="3">
    <location>
        <begin position="1168"/>
        <end position="1178"/>
    </location>
</feature>
<keyword evidence="7" id="KW-1185">Reference proteome</keyword>
<feature type="compositionally biased region" description="Basic and acidic residues" evidence="3">
    <location>
        <begin position="1100"/>
        <end position="1114"/>
    </location>
</feature>
<dbReference type="Proteomes" id="UP000186817">
    <property type="component" value="Unassembled WGS sequence"/>
</dbReference>
<accession>A0A1Q9DX61</accession>
<dbReference type="PROSITE" id="PS50002">
    <property type="entry name" value="SH3"/>
    <property type="match status" value="1"/>
</dbReference>
<dbReference type="Pfam" id="PF04749">
    <property type="entry name" value="PLAC8"/>
    <property type="match status" value="1"/>
</dbReference>
<evidence type="ECO:0000259" key="5">
    <source>
        <dbReference type="PROSITE" id="PS50002"/>
    </source>
</evidence>
<dbReference type="InterPro" id="IPR006461">
    <property type="entry name" value="PLAC_motif_containing"/>
</dbReference>
<gene>
    <name evidence="6" type="ORF">AK812_SmicGene17654</name>
</gene>
<organism evidence="6 7">
    <name type="scientific">Symbiodinium microadriaticum</name>
    <name type="common">Dinoflagellate</name>
    <name type="synonym">Zooxanthella microadriatica</name>
    <dbReference type="NCBI Taxonomy" id="2951"/>
    <lineage>
        <taxon>Eukaryota</taxon>
        <taxon>Sar</taxon>
        <taxon>Alveolata</taxon>
        <taxon>Dinophyceae</taxon>
        <taxon>Suessiales</taxon>
        <taxon>Symbiodiniaceae</taxon>
        <taxon>Symbiodinium</taxon>
    </lineage>
</organism>
<dbReference type="InterPro" id="IPR036028">
    <property type="entry name" value="SH3-like_dom_sf"/>
</dbReference>
<feature type="region of interest" description="Disordered" evidence="3">
    <location>
        <begin position="1144"/>
        <end position="1185"/>
    </location>
</feature>
<name>A0A1Q9DX61_SYMMI</name>
<proteinExistence type="predicted"/>
<dbReference type="InterPro" id="IPR001452">
    <property type="entry name" value="SH3_domain"/>
</dbReference>
<feature type="domain" description="SH3" evidence="5">
    <location>
        <begin position="1202"/>
        <end position="1267"/>
    </location>
</feature>
<feature type="transmembrane region" description="Helical" evidence="4">
    <location>
        <begin position="813"/>
        <end position="836"/>
    </location>
</feature>
<keyword evidence="1 2" id="KW-0728">SH3 domain</keyword>
<feature type="compositionally biased region" description="Low complexity" evidence="3">
    <location>
        <begin position="1146"/>
        <end position="1159"/>
    </location>
</feature>
<dbReference type="OrthoDB" id="427508at2759"/>
<evidence type="ECO:0000256" key="3">
    <source>
        <dbReference type="SAM" id="MobiDB-lite"/>
    </source>
</evidence>
<dbReference type="EMBL" id="LSRX01000351">
    <property type="protein sequence ID" value="OLP99765.1"/>
    <property type="molecule type" value="Genomic_DNA"/>
</dbReference>
<dbReference type="InterPro" id="IPR036047">
    <property type="entry name" value="F-box-like_dom_sf"/>
</dbReference>
<keyword evidence="4" id="KW-1133">Transmembrane helix</keyword>
<reference evidence="6 7" key="1">
    <citation type="submission" date="2016-02" db="EMBL/GenBank/DDBJ databases">
        <title>Genome analysis of coral dinoflagellate symbionts highlights evolutionary adaptations to a symbiotic lifestyle.</title>
        <authorList>
            <person name="Aranda M."/>
            <person name="Li Y."/>
            <person name="Liew Y.J."/>
            <person name="Baumgarten S."/>
            <person name="Simakov O."/>
            <person name="Wilson M."/>
            <person name="Piel J."/>
            <person name="Ashoor H."/>
            <person name="Bougouffa S."/>
            <person name="Bajic V.B."/>
            <person name="Ryu T."/>
            <person name="Ravasi T."/>
            <person name="Bayer T."/>
            <person name="Micklem G."/>
            <person name="Kim H."/>
            <person name="Bhak J."/>
            <person name="Lajeunesse T.C."/>
            <person name="Voolstra C.R."/>
        </authorList>
    </citation>
    <scope>NUCLEOTIDE SEQUENCE [LARGE SCALE GENOMIC DNA]</scope>
    <source>
        <strain evidence="6 7">CCMP2467</strain>
    </source>
</reference>
<feature type="region of interest" description="Disordered" evidence="3">
    <location>
        <begin position="1100"/>
        <end position="1128"/>
    </location>
</feature>
<protein>
    <recommendedName>
        <fullName evidence="5">SH3 domain-containing protein</fullName>
    </recommendedName>
</protein>
<feature type="region of interest" description="Disordered" evidence="3">
    <location>
        <begin position="1036"/>
        <end position="1061"/>
    </location>
</feature>
<evidence type="ECO:0000313" key="7">
    <source>
        <dbReference type="Proteomes" id="UP000186817"/>
    </source>
</evidence>
<sequence>MYSSGFNAYQGFPGYGKSRGKGIKGRPTLAYEDKVQNRNYEGEGANQWKDERIRQPWFGSVWIRICICAMKQALCAWCFLALACGLSVEQRSSVDASSFLAAQVDGSTGKVGASLLEVSDGSMQGRQERVETLLSAEQSALLSQEQALEQIAAQQASLAQQQQGLKEREAEVEREISKKVTGLGTSLAQVSETSSSSSGLQVGLQTVKHIVQKSVLYRIKSPPSMGCGASAGPPVPQSPSARYKEEKEEDVFSGKGPKAKAKRPLLLSQPVMCDMSDSLSYALSRAVIAFDLDSFAGVTPFPNELWSRVASHLSFIELCNCEMTAKCAWSSLAKEMCQWQLLCALHFPAMAQSVLQNPVKCSFLLSPSLRRPEEETQLASIDWKMLFARRWQKQLRWEGRGARASQDRISRCAACGETLRDERAADECAVHSGDFLPLNTATWNRAELQQLQMYAHAAWRSIGGTAAIRRSARMYRGGGHWAKGLSFKGWGSQGHWAEGCGTGCGQRMKSQKKKAAEAKDIEWHNKNCQDVQFEKVKTVREAYPFDERKRKTVHKRENVRSGGIDDVLKADNWGSVEISDIGPLRLLCDMCGVLLVDIYTNPENPFYVCRNCQRHDRKLELCVRCFTTKAHHQEVEPSPKAKAKGLGRSSTHGGGGKSAPLGRAGTLSMGSDYSSEAAASSSLDDALKSLPSGSWEGQLSEEGGRRHVEYQLRFMKTGVVVGKGPNGCQVEGKFFWNSKTYKPSVEWTETHDWGTLSFCADVDPASKQLDGNFKVSDGGHGTALLKYVPESHGVPLKAIAAAVRTWKEQLISAAVYMAIICAAGWLYGQFCTYEYASLRQEPKISRDSFSFGLCDGCRCDPDHRICLWACCFLPIRWADTASSPKVNFMRYWPGILTMTLLFSLINLSYGVTALLALLLMVLNRQRIRSAYNLPHRTCSTCSMDFLTWFFCPPCAAMQEAMQVEFIDSAMDATVPNMMQMGPMNSAFLTAPATGQLAQLQRERHRRDTGGIGVALQRADGPLWTAHAEVDPILGDCVPSQDSSAEEEEFPGDLRPPCEESNQARWHEKEQCYQEPWYEEPQEREHDRDWWNWQRPAEDKKLDARAQEKRKDWQTREFPQQHQKERHQKDMAKFASLLNMHNLPREAAGTSATRSSPTTTRLDGQSVEANRKPDTRQKPQEQPQDIAAGEAPAVDEAQSAAGPTGQKLIVRHKFDGREYGDSYLVLQKGDVLIFLREESDWAFCRREVPGPGPLEGWFPPNFAQKMAQGAEAKKARCVRVLTILQPQKNDWPSGSPTPMHALAIRPTQLRNAREGMRLRGLPVWLFWVIQGSKVCAYDLAFYHHYPDNVSICFHYGLNSLQFSVGPLSFKDVGYAQISSENAGGTSFVYVDASVAGENCSTSSSSLLGAQRAPLQETGSNIFGLTAAPGNLQNFVLVAYRGGSAAPVSADHSILRFSNEGFSECLAEIVVTGKSRSIVGRLSPGAGMQVSLACDAAEQAPTALSFNCGGEVVTHEIANDGLGAVMCPGSTLQVSLVGRLELNGTFGPSVQLVSGSPCSCAERCLPSCAVASSDRAVVSGLFLLLQAIV</sequence>
<feature type="transmembrane region" description="Helical" evidence="4">
    <location>
        <begin position="895"/>
        <end position="922"/>
    </location>
</feature>